<evidence type="ECO:0000256" key="3">
    <source>
        <dbReference type="ARBA" id="ARBA00004370"/>
    </source>
</evidence>
<dbReference type="GO" id="GO:0005783">
    <property type="term" value="C:endoplasmic reticulum"/>
    <property type="evidence" value="ECO:0007669"/>
    <property type="project" value="UniProtKB-SubCell"/>
</dbReference>
<sequence length="273" mass="30159">MLQSLKNAINGPNSDLIQLNDGIQTKNEREGECLAVDIVAIHGLPGNTHATWTDQDTQALWLRDFLPHDIPGARILTYSYPSESLFSKSDATLQTYALKLLDHLHDYRSLIKARPIIFVAHSLGGIVCKRALILTKEDSRGPLGGLDMEQYLGDILDLVVNDTGAQRFTGWTRTKHLKKLKANLADLGQVSSIFQLMSSGKLKIVTIYETGGNAGGGRLLVDKDSATMNVEGEVLIPRNLSHHEICRFKNPSDPDYIVVSRAIRKLCVEACQQ</sequence>
<keyword evidence="9" id="KW-1185">Reference proteome</keyword>
<comment type="caution">
    <text evidence="8">The sequence shown here is derived from an EMBL/GenBank/DDBJ whole genome shotgun (WGS) entry which is preliminary data.</text>
</comment>
<dbReference type="InterPro" id="IPR052374">
    <property type="entry name" value="SERAC1"/>
</dbReference>
<keyword evidence="6" id="KW-0472">Membrane</keyword>
<protein>
    <recommendedName>
        <fullName evidence="7">AB hydrolase-1 domain-containing protein</fullName>
    </recommendedName>
</protein>
<dbReference type="Gene3D" id="3.40.50.1820">
    <property type="entry name" value="alpha/beta hydrolase"/>
    <property type="match status" value="1"/>
</dbReference>
<evidence type="ECO:0000256" key="2">
    <source>
        <dbReference type="ARBA" id="ARBA00004240"/>
    </source>
</evidence>
<name>A0A8H3EQE6_9LECA</name>
<evidence type="ECO:0000256" key="4">
    <source>
        <dbReference type="ARBA" id="ARBA00022824"/>
    </source>
</evidence>
<dbReference type="SUPFAM" id="SSF53474">
    <property type="entry name" value="alpha/beta-Hydrolases"/>
    <property type="match status" value="1"/>
</dbReference>
<gene>
    <name evidence="8" type="ORF">IMSHALPRED_009316</name>
</gene>
<evidence type="ECO:0000259" key="7">
    <source>
        <dbReference type="Pfam" id="PF12697"/>
    </source>
</evidence>
<dbReference type="Pfam" id="PF12697">
    <property type="entry name" value="Abhydrolase_6"/>
    <property type="match status" value="1"/>
</dbReference>
<dbReference type="PANTHER" id="PTHR48182:SF2">
    <property type="entry name" value="PROTEIN SERAC1"/>
    <property type="match status" value="1"/>
</dbReference>
<dbReference type="PANTHER" id="PTHR48182">
    <property type="entry name" value="PROTEIN SERAC1"/>
    <property type="match status" value="1"/>
</dbReference>
<evidence type="ECO:0000313" key="8">
    <source>
        <dbReference type="EMBL" id="CAF9910789.1"/>
    </source>
</evidence>
<evidence type="ECO:0000256" key="1">
    <source>
        <dbReference type="ARBA" id="ARBA00004173"/>
    </source>
</evidence>
<evidence type="ECO:0000256" key="5">
    <source>
        <dbReference type="ARBA" id="ARBA00023128"/>
    </source>
</evidence>
<keyword evidence="4" id="KW-0256">Endoplasmic reticulum</keyword>
<dbReference type="GO" id="GO:0016020">
    <property type="term" value="C:membrane"/>
    <property type="evidence" value="ECO:0007669"/>
    <property type="project" value="UniProtKB-SubCell"/>
</dbReference>
<comment type="subcellular location">
    <subcellularLocation>
        <location evidence="2">Endoplasmic reticulum</location>
    </subcellularLocation>
    <subcellularLocation>
        <location evidence="3">Membrane</location>
    </subcellularLocation>
    <subcellularLocation>
        <location evidence="1">Mitochondrion</location>
    </subcellularLocation>
</comment>
<dbReference type="GO" id="GO:0005739">
    <property type="term" value="C:mitochondrion"/>
    <property type="evidence" value="ECO:0007669"/>
    <property type="project" value="UniProtKB-SubCell"/>
</dbReference>
<keyword evidence="5" id="KW-0496">Mitochondrion</keyword>
<organism evidence="8 9">
    <name type="scientific">Imshaugia aleurites</name>
    <dbReference type="NCBI Taxonomy" id="172621"/>
    <lineage>
        <taxon>Eukaryota</taxon>
        <taxon>Fungi</taxon>
        <taxon>Dikarya</taxon>
        <taxon>Ascomycota</taxon>
        <taxon>Pezizomycotina</taxon>
        <taxon>Lecanoromycetes</taxon>
        <taxon>OSLEUM clade</taxon>
        <taxon>Lecanoromycetidae</taxon>
        <taxon>Lecanorales</taxon>
        <taxon>Lecanorineae</taxon>
        <taxon>Parmeliaceae</taxon>
        <taxon>Imshaugia</taxon>
    </lineage>
</organism>
<proteinExistence type="predicted"/>
<dbReference type="InterPro" id="IPR029058">
    <property type="entry name" value="AB_hydrolase_fold"/>
</dbReference>
<dbReference type="InterPro" id="IPR000073">
    <property type="entry name" value="AB_hydrolase_1"/>
</dbReference>
<feature type="domain" description="AB hydrolase-1" evidence="7">
    <location>
        <begin position="38"/>
        <end position="132"/>
    </location>
</feature>
<dbReference type="EMBL" id="CAJPDT010000007">
    <property type="protein sequence ID" value="CAF9910789.1"/>
    <property type="molecule type" value="Genomic_DNA"/>
</dbReference>
<evidence type="ECO:0000256" key="6">
    <source>
        <dbReference type="ARBA" id="ARBA00023136"/>
    </source>
</evidence>
<dbReference type="AlphaFoldDB" id="A0A8H3EQE6"/>
<dbReference type="Proteomes" id="UP000664534">
    <property type="component" value="Unassembled WGS sequence"/>
</dbReference>
<reference evidence="8" key="1">
    <citation type="submission" date="2021-03" db="EMBL/GenBank/DDBJ databases">
        <authorList>
            <person name="Tagirdzhanova G."/>
        </authorList>
    </citation>
    <scope>NUCLEOTIDE SEQUENCE</scope>
</reference>
<evidence type="ECO:0000313" key="9">
    <source>
        <dbReference type="Proteomes" id="UP000664534"/>
    </source>
</evidence>
<dbReference type="OrthoDB" id="5086500at2759"/>
<accession>A0A8H3EQE6</accession>